<organism evidence="1 2">
    <name type="scientific">Kribbella shirazensis</name>
    <dbReference type="NCBI Taxonomy" id="1105143"/>
    <lineage>
        <taxon>Bacteria</taxon>
        <taxon>Bacillati</taxon>
        <taxon>Actinomycetota</taxon>
        <taxon>Actinomycetes</taxon>
        <taxon>Propionibacteriales</taxon>
        <taxon>Kribbellaceae</taxon>
        <taxon>Kribbella</taxon>
    </lineage>
</organism>
<comment type="caution">
    <text evidence="1">The sequence shown here is derived from an EMBL/GenBank/DDBJ whole genome shotgun (WGS) entry which is preliminary data.</text>
</comment>
<dbReference type="RefSeq" id="WP_167204585.1">
    <property type="nucleotide sequence ID" value="NZ_JAASRO010000001.1"/>
</dbReference>
<accession>A0A7X5V859</accession>
<evidence type="ECO:0008006" key="3">
    <source>
        <dbReference type="Google" id="ProtNLM"/>
    </source>
</evidence>
<evidence type="ECO:0000313" key="2">
    <source>
        <dbReference type="Proteomes" id="UP000555407"/>
    </source>
</evidence>
<evidence type="ECO:0000313" key="1">
    <source>
        <dbReference type="EMBL" id="NIK55717.1"/>
    </source>
</evidence>
<gene>
    <name evidence="1" type="ORF">BJY22_001434</name>
</gene>
<name>A0A7X5V859_9ACTN</name>
<protein>
    <recommendedName>
        <fullName evidence="3">Nucleotidyl transferase AbiEii/AbiGii toxin family protein</fullName>
    </recommendedName>
</protein>
<dbReference type="AlphaFoldDB" id="A0A7X5V859"/>
<keyword evidence="2" id="KW-1185">Reference proteome</keyword>
<dbReference type="EMBL" id="JAASRO010000001">
    <property type="protein sequence ID" value="NIK55717.1"/>
    <property type="molecule type" value="Genomic_DNA"/>
</dbReference>
<dbReference type="Proteomes" id="UP000555407">
    <property type="component" value="Unassembled WGS sequence"/>
</dbReference>
<sequence>MSNSRHEFQAGEIVDLLSELDQRLQARGISASIFVVGGAAIAVTSNDNPRRTEDIDAITRDETVVEEARAMASQRKLPEDWLNTSASSWMPPLPEDALATP</sequence>
<reference evidence="1 2" key="1">
    <citation type="submission" date="2020-03" db="EMBL/GenBank/DDBJ databases">
        <title>Sequencing the genomes of 1000 actinobacteria strains.</title>
        <authorList>
            <person name="Klenk H.-P."/>
        </authorList>
    </citation>
    <scope>NUCLEOTIDE SEQUENCE [LARGE SCALE GENOMIC DNA]</scope>
    <source>
        <strain evidence="1 2">DSM 45490</strain>
    </source>
</reference>
<proteinExistence type="predicted"/>